<accession>A0ABD0QKQ9</accession>
<gene>
    <name evidence="1" type="ORF">M9458_018298</name>
</gene>
<comment type="caution">
    <text evidence="1">The sequence shown here is derived from an EMBL/GenBank/DDBJ whole genome shotgun (WGS) entry which is preliminary data.</text>
</comment>
<feature type="non-terminal residue" evidence="1">
    <location>
        <position position="1"/>
    </location>
</feature>
<dbReference type="EMBL" id="JAMKFB020000008">
    <property type="protein sequence ID" value="KAL0186628.1"/>
    <property type="molecule type" value="Genomic_DNA"/>
</dbReference>
<sequence>HDQCALLSAPWTESTTPLGDWGQMYRLKILSTMSDGPQGFIAVVKWATTVEVSREYKAEKLGVSSALFRHLVGKLMLVLNVGCWWSD</sequence>
<protein>
    <submittedName>
        <fullName evidence="1">Uncharacterized protein</fullName>
    </submittedName>
</protein>
<evidence type="ECO:0000313" key="1">
    <source>
        <dbReference type="EMBL" id="KAL0186628.1"/>
    </source>
</evidence>
<evidence type="ECO:0000313" key="2">
    <source>
        <dbReference type="Proteomes" id="UP001529510"/>
    </source>
</evidence>
<proteinExistence type="predicted"/>
<name>A0ABD0QKQ9_CIRMR</name>
<dbReference type="Proteomes" id="UP001529510">
    <property type="component" value="Unassembled WGS sequence"/>
</dbReference>
<keyword evidence="2" id="KW-1185">Reference proteome</keyword>
<reference evidence="1 2" key="1">
    <citation type="submission" date="2024-05" db="EMBL/GenBank/DDBJ databases">
        <title>Genome sequencing and assembly of Indian major carp, Cirrhinus mrigala (Hamilton, 1822).</title>
        <authorList>
            <person name="Mohindra V."/>
            <person name="Chowdhury L.M."/>
            <person name="Lal K."/>
            <person name="Jena J.K."/>
        </authorList>
    </citation>
    <scope>NUCLEOTIDE SEQUENCE [LARGE SCALE GENOMIC DNA]</scope>
    <source>
        <strain evidence="1">CM1030</strain>
        <tissue evidence="1">Blood</tissue>
    </source>
</reference>
<organism evidence="1 2">
    <name type="scientific">Cirrhinus mrigala</name>
    <name type="common">Mrigala</name>
    <dbReference type="NCBI Taxonomy" id="683832"/>
    <lineage>
        <taxon>Eukaryota</taxon>
        <taxon>Metazoa</taxon>
        <taxon>Chordata</taxon>
        <taxon>Craniata</taxon>
        <taxon>Vertebrata</taxon>
        <taxon>Euteleostomi</taxon>
        <taxon>Actinopterygii</taxon>
        <taxon>Neopterygii</taxon>
        <taxon>Teleostei</taxon>
        <taxon>Ostariophysi</taxon>
        <taxon>Cypriniformes</taxon>
        <taxon>Cyprinidae</taxon>
        <taxon>Labeoninae</taxon>
        <taxon>Labeonini</taxon>
        <taxon>Cirrhinus</taxon>
    </lineage>
</organism>
<dbReference type="AlphaFoldDB" id="A0ABD0QKQ9"/>